<evidence type="ECO:0000259" key="3">
    <source>
        <dbReference type="PROSITE" id="PS50940"/>
    </source>
</evidence>
<dbReference type="PANTHER" id="PTHR22933">
    <property type="entry name" value="FI18007P1-RELATED"/>
    <property type="match status" value="1"/>
</dbReference>
<evidence type="ECO:0000256" key="1">
    <source>
        <dbReference type="SAM" id="MobiDB-lite"/>
    </source>
</evidence>
<keyword evidence="5" id="KW-1185">Reference proteome</keyword>
<feature type="signal peptide" evidence="2">
    <location>
        <begin position="1"/>
        <end position="20"/>
    </location>
</feature>
<dbReference type="Proteomes" id="UP000440578">
    <property type="component" value="Unassembled WGS sequence"/>
</dbReference>
<dbReference type="EMBL" id="VIIS01000986">
    <property type="protein sequence ID" value="KAF0303020.1"/>
    <property type="molecule type" value="Genomic_DNA"/>
</dbReference>
<reference evidence="4 5" key="1">
    <citation type="submission" date="2019-07" db="EMBL/GenBank/DDBJ databases">
        <title>Draft genome assembly of a fouling barnacle, Amphibalanus amphitrite (Darwin, 1854): The first reference genome for Thecostraca.</title>
        <authorList>
            <person name="Kim W."/>
        </authorList>
    </citation>
    <scope>NUCLEOTIDE SEQUENCE [LARGE SCALE GENOMIC DNA]</scope>
    <source>
        <strain evidence="4">SNU_AA5</strain>
        <tissue evidence="4">Soma without cirri and trophi</tissue>
    </source>
</reference>
<keyword evidence="2" id="KW-0732">Signal</keyword>
<evidence type="ECO:0000256" key="2">
    <source>
        <dbReference type="SAM" id="SignalP"/>
    </source>
</evidence>
<dbReference type="PANTHER" id="PTHR22933:SF31">
    <property type="entry name" value="FI18007P1"/>
    <property type="match status" value="1"/>
</dbReference>
<protein>
    <recommendedName>
        <fullName evidence="3">Chitin-binding type-2 domain-containing protein</fullName>
    </recommendedName>
</protein>
<feature type="region of interest" description="Disordered" evidence="1">
    <location>
        <begin position="60"/>
        <end position="88"/>
    </location>
</feature>
<dbReference type="OrthoDB" id="6407151at2759"/>
<evidence type="ECO:0000313" key="5">
    <source>
        <dbReference type="Proteomes" id="UP000440578"/>
    </source>
</evidence>
<dbReference type="InterPro" id="IPR002557">
    <property type="entry name" value="Chitin-bd_dom"/>
</dbReference>
<dbReference type="Pfam" id="PF01607">
    <property type="entry name" value="CBM_14"/>
    <property type="match status" value="1"/>
</dbReference>
<feature type="chain" id="PRO_5025612633" description="Chitin-binding type-2 domain-containing protein" evidence="2">
    <location>
        <begin position="21"/>
        <end position="270"/>
    </location>
</feature>
<sequence>MERLVCWICLTAAVLVTSHAQLQLVGTSVVDQNFFVVGELQPGETFDQFKRRFKQENPSAAVDSGLVRNSNPAAPRVPTAGSSNEPLGLSSGATELLGRIDESFSCEGLPYGYYADSSNDCRVYHVCDPGRSGTQTNQFSFFCNVGTEFDQQLLTCVHESLDRSACSGARQFYESSNSQFFRDVGFNAGASPPVPVQEVSPPTDDGQVVLIGVTGGVPVDALQSGGDAQTAGGRESVEVPLTELENSAGSGALNTDGAGLLDLRIGLPSL</sequence>
<dbReference type="SMART" id="SM00494">
    <property type="entry name" value="ChtBD2"/>
    <property type="match status" value="1"/>
</dbReference>
<accession>A0A6A4WHC7</accession>
<comment type="caution">
    <text evidence="4">The sequence shown here is derived from an EMBL/GenBank/DDBJ whole genome shotgun (WGS) entry which is preliminary data.</text>
</comment>
<dbReference type="InterPro" id="IPR052976">
    <property type="entry name" value="Scoloptoxin-like"/>
</dbReference>
<dbReference type="Gene3D" id="2.170.140.10">
    <property type="entry name" value="Chitin binding domain"/>
    <property type="match status" value="1"/>
</dbReference>
<feature type="domain" description="Chitin-binding type-2" evidence="3">
    <location>
        <begin position="103"/>
        <end position="168"/>
    </location>
</feature>
<dbReference type="GO" id="GO:0008061">
    <property type="term" value="F:chitin binding"/>
    <property type="evidence" value="ECO:0007669"/>
    <property type="project" value="InterPro"/>
</dbReference>
<organism evidence="4 5">
    <name type="scientific">Amphibalanus amphitrite</name>
    <name type="common">Striped barnacle</name>
    <name type="synonym">Balanus amphitrite</name>
    <dbReference type="NCBI Taxonomy" id="1232801"/>
    <lineage>
        <taxon>Eukaryota</taxon>
        <taxon>Metazoa</taxon>
        <taxon>Ecdysozoa</taxon>
        <taxon>Arthropoda</taxon>
        <taxon>Crustacea</taxon>
        <taxon>Multicrustacea</taxon>
        <taxon>Cirripedia</taxon>
        <taxon>Thoracica</taxon>
        <taxon>Thoracicalcarea</taxon>
        <taxon>Balanomorpha</taxon>
        <taxon>Balanoidea</taxon>
        <taxon>Balanidae</taxon>
        <taxon>Amphibalaninae</taxon>
        <taxon>Amphibalanus</taxon>
    </lineage>
</organism>
<dbReference type="InterPro" id="IPR036508">
    <property type="entry name" value="Chitin-bd_dom_sf"/>
</dbReference>
<evidence type="ECO:0000313" key="4">
    <source>
        <dbReference type="EMBL" id="KAF0303020.1"/>
    </source>
</evidence>
<proteinExistence type="predicted"/>
<gene>
    <name evidence="4" type="ORF">FJT64_024981</name>
</gene>
<name>A0A6A4WHC7_AMPAM</name>
<dbReference type="PROSITE" id="PS50940">
    <property type="entry name" value="CHIT_BIND_II"/>
    <property type="match status" value="1"/>
</dbReference>
<dbReference type="AlphaFoldDB" id="A0A6A4WHC7"/>
<dbReference type="GO" id="GO:0005576">
    <property type="term" value="C:extracellular region"/>
    <property type="evidence" value="ECO:0007669"/>
    <property type="project" value="InterPro"/>
</dbReference>
<dbReference type="SUPFAM" id="SSF57625">
    <property type="entry name" value="Invertebrate chitin-binding proteins"/>
    <property type="match status" value="1"/>
</dbReference>